<dbReference type="OrthoDB" id="681022at2"/>
<dbReference type="RefSeq" id="WP_103248590.1">
    <property type="nucleotide sequence ID" value="NZ_PPED02000004.1"/>
</dbReference>
<gene>
    <name evidence="1" type="ORF">C1631_017860</name>
</gene>
<sequence length="112" mass="13310">MLTDEEMLQIAERFTRFSVKAHIEPMIYSDDIMKKPYGNVYHYNSKKYILTGDFNYSLIGNGPFLVEKETGRVVTFGTSGSLEYHLKDYENNTLMTCLTRYWYPDDERFDYK</sequence>
<accession>A0A316X465</accession>
<name>A0A316X465_9FLAO</name>
<evidence type="ECO:0000313" key="1">
    <source>
        <dbReference type="EMBL" id="PWN68555.1"/>
    </source>
</evidence>
<proteinExistence type="predicted"/>
<keyword evidence="2" id="KW-1185">Reference proteome</keyword>
<dbReference type="AlphaFoldDB" id="A0A316X465"/>
<evidence type="ECO:0008006" key="3">
    <source>
        <dbReference type="Google" id="ProtNLM"/>
    </source>
</evidence>
<dbReference type="Proteomes" id="UP000236594">
    <property type="component" value="Unassembled WGS sequence"/>
</dbReference>
<protein>
    <recommendedName>
        <fullName evidence="3">Immunity protein 35 domain-containing protein</fullName>
    </recommendedName>
</protein>
<evidence type="ECO:0000313" key="2">
    <source>
        <dbReference type="Proteomes" id="UP000236594"/>
    </source>
</evidence>
<dbReference type="EMBL" id="PPED02000004">
    <property type="protein sequence ID" value="PWN68555.1"/>
    <property type="molecule type" value="Genomic_DNA"/>
</dbReference>
<reference evidence="1 2" key="1">
    <citation type="submission" date="2018-04" db="EMBL/GenBank/DDBJ databases">
        <title>Draft Genome Sequence of Phosphate-Solubilizing Chryseobacterium sp. ISE14 that is a Biocontrol and Plant Growth-Promoting Rhizobacterium Isolated from Cucumber.</title>
        <authorList>
            <person name="Jeong J.-J."/>
            <person name="Sang M.K."/>
            <person name="Choi I.-G."/>
            <person name="Kim K.D."/>
        </authorList>
    </citation>
    <scope>NUCLEOTIDE SEQUENCE [LARGE SCALE GENOMIC DNA]</scope>
    <source>
        <strain evidence="1 2">ISE14</strain>
    </source>
</reference>
<comment type="caution">
    <text evidence="1">The sequence shown here is derived from an EMBL/GenBank/DDBJ whole genome shotgun (WGS) entry which is preliminary data.</text>
</comment>
<organism evidence="1 2">
    <name type="scientific">Chryseobacterium phosphatilyticum</name>
    <dbReference type="NCBI Taxonomy" id="475075"/>
    <lineage>
        <taxon>Bacteria</taxon>
        <taxon>Pseudomonadati</taxon>
        <taxon>Bacteroidota</taxon>
        <taxon>Flavobacteriia</taxon>
        <taxon>Flavobacteriales</taxon>
        <taxon>Weeksellaceae</taxon>
        <taxon>Chryseobacterium group</taxon>
        <taxon>Chryseobacterium</taxon>
    </lineage>
</organism>